<gene>
    <name evidence="1" type="ORF">RHMOL_Rhmol13G0307800</name>
</gene>
<protein>
    <submittedName>
        <fullName evidence="1">Uncharacterized protein</fullName>
    </submittedName>
</protein>
<keyword evidence="2" id="KW-1185">Reference proteome</keyword>
<evidence type="ECO:0000313" key="1">
    <source>
        <dbReference type="EMBL" id="KAI8526444.1"/>
    </source>
</evidence>
<reference evidence="1" key="1">
    <citation type="submission" date="2022-02" db="EMBL/GenBank/DDBJ databases">
        <title>Plant Genome Project.</title>
        <authorList>
            <person name="Zhang R.-G."/>
        </authorList>
    </citation>
    <scope>NUCLEOTIDE SEQUENCE</scope>
    <source>
        <strain evidence="1">AT1</strain>
    </source>
</reference>
<dbReference type="EMBL" id="CM046400">
    <property type="protein sequence ID" value="KAI8526444.1"/>
    <property type="molecule type" value="Genomic_DNA"/>
</dbReference>
<comment type="caution">
    <text evidence="1">The sequence shown here is derived from an EMBL/GenBank/DDBJ whole genome shotgun (WGS) entry which is preliminary data.</text>
</comment>
<evidence type="ECO:0000313" key="2">
    <source>
        <dbReference type="Proteomes" id="UP001062846"/>
    </source>
</evidence>
<accession>A0ACC0LDI0</accession>
<proteinExistence type="predicted"/>
<organism evidence="1 2">
    <name type="scientific">Rhododendron molle</name>
    <name type="common">Chinese azalea</name>
    <name type="synonym">Azalea mollis</name>
    <dbReference type="NCBI Taxonomy" id="49168"/>
    <lineage>
        <taxon>Eukaryota</taxon>
        <taxon>Viridiplantae</taxon>
        <taxon>Streptophyta</taxon>
        <taxon>Embryophyta</taxon>
        <taxon>Tracheophyta</taxon>
        <taxon>Spermatophyta</taxon>
        <taxon>Magnoliopsida</taxon>
        <taxon>eudicotyledons</taxon>
        <taxon>Gunneridae</taxon>
        <taxon>Pentapetalae</taxon>
        <taxon>asterids</taxon>
        <taxon>Ericales</taxon>
        <taxon>Ericaceae</taxon>
        <taxon>Ericoideae</taxon>
        <taxon>Rhodoreae</taxon>
        <taxon>Rhododendron</taxon>
    </lineage>
</organism>
<dbReference type="Proteomes" id="UP001062846">
    <property type="component" value="Chromosome 13"/>
</dbReference>
<sequence>MQFLMTLPSSIGCLGLCICLRAEDELAALNANICQLNIQRRQVLNDFLDLKGNIRVFCRVRPITVGDNCYLLRPVVSLDSSRLALNFAKNKSKIYSFDKVFHPSSSQDEVFEEVEPVIKSALDGYNACIFAYGQTGTGKTFTMEGTADHPGVIPRAMEALFKQAADSNHPFLFSFSMLEIYMGYLKDLLVPRPIKATEHMPPCLSIQTDSEGEIEINNLATIQVSDFNQAKRLYTMGRRSRSTASTNSNQSSSRSHCMTRILMTCFDANTRRRITNKIWMVDLGGSERVLKTKAMGRRFEEGKAINLSLSALGDVINALHRKNSHIPYRNSKLTQVLKDSLGDDSKTLMLVHVSPKEEDLCETVCSLNFATRARSIHLGNEESNEAKVQREVEMNSLQHRMKWIEDKRQDIRREIQMLNEKLEDLTGTPPSSSKQLEVSHLSFELEEPQSNLETVKKSGNVMAALPLKLPRFMRPTLCSRRKSGVDRQTSAENDAKAVKTRRPKPHHAESVSLPMNSTAEYNSESIISRNSCLGLELKCTTDNETEGSQEKSECDIKTVVFPIQDKLPRAPNGKMAYHSCGQTHRNRKTNYINSPKLINIDDWLQSNKYAHGTISSTHQNKRVLVNPHPEKHRRGSLRSELEELHDDKVNDYKLSKNKTNHDKIKKLAKVGAAGTSRSEVVAMPTLIKNSSNEDSRSNSSSTTYTNTDSCGTSTPPANCGIYSNDYFSVEENVRGTSTSPANCGGVIKEKKDESRVNCLQVQLIERETKFSEPLMLNTSWTSIHSALDVSGGTITAVIDSGVSISRSEQRPTYHEVPNEIGNKGEDKTMHISLHHSGPGKLQQRNLHLDKANEVDIAMPIQSQGQSMITGICNLLRQKIQTLCNCALLGLGFKSLGLEHDFFYALML</sequence>
<name>A0ACC0LDI0_RHOML</name>